<proteinExistence type="inferred from homology"/>
<keyword evidence="5" id="KW-0963">Cytoplasm</keyword>
<dbReference type="GO" id="GO:0005737">
    <property type="term" value="C:cytoplasm"/>
    <property type="evidence" value="ECO:0007669"/>
    <property type="project" value="UniProtKB-SubCell"/>
</dbReference>
<evidence type="ECO:0000259" key="9">
    <source>
        <dbReference type="Pfam" id="PF08824"/>
    </source>
</evidence>
<reference evidence="11" key="3">
    <citation type="submission" date="2025-09" db="UniProtKB">
        <authorList>
            <consortium name="Ensembl"/>
        </authorList>
    </citation>
    <scope>IDENTIFICATION</scope>
</reference>
<keyword evidence="6" id="KW-0597">Phosphoprotein</keyword>
<sequence length="480" mass="53984">VISLPHVSRGLQDEVSSLPHSVLFTFGTVGLGDARWCPPHPFPSFQVLMPTHAGQVFAYDSPKDKQDEYYFPCYLLSTGSQEIYNVLPVQGEVLSLFSQEGYDTPPMAELAKGAGKELSLDVDATMETLDKLQHSVGGAISYLMSFISTNWLSQVQHICEAAEGVWTALRDLLEFAQGAVGNAAQASDFYLYSKLSKQLQKMEEVYKTLVWHRQVLDACHWALSTLASSKLGTDDLEHFVMHLRSIPNDAKQLASFLHGNASLLFKQTKLASNILSWSLPSQPKLMVQASPDRPYENSKSDWMEDYDYVHLQGKELFEKTQKELLEKGNIIWQSKDQLEHQQLKQLEQEVTCPIEDLSNWSPTPPSTLLLFYLEQCKANLATLTKPFFTAVSTNQPPRIFVAHSKFIILTSHKLIFIGDMLSCQAKAQDVQHKVMHYSNLLCEMLKEIMVTTMVATLHYPSPAALNDMVECVKDLANSMQ</sequence>
<evidence type="ECO:0000256" key="4">
    <source>
        <dbReference type="ARBA" id="ARBA00022443"/>
    </source>
</evidence>
<dbReference type="Pfam" id="PF12026">
    <property type="entry name" value="CAS_C"/>
    <property type="match status" value="1"/>
</dbReference>
<dbReference type="FunFam" id="1.20.120.830:FF:000001">
    <property type="entry name" value="BCAR1 scaffold protein, Cas family member"/>
    <property type="match status" value="1"/>
</dbReference>
<dbReference type="Proteomes" id="UP000694405">
    <property type="component" value="Unassembled WGS sequence"/>
</dbReference>
<evidence type="ECO:0000256" key="8">
    <source>
        <dbReference type="ARBA" id="ARBA00022949"/>
    </source>
</evidence>
<dbReference type="InterPro" id="IPR014928">
    <property type="entry name" value="Serine_rich_dom"/>
</dbReference>
<dbReference type="InterPro" id="IPR021901">
    <property type="entry name" value="CAS_C"/>
</dbReference>
<evidence type="ECO:0000256" key="7">
    <source>
        <dbReference type="ARBA" id="ARBA00022889"/>
    </source>
</evidence>
<reference evidence="11" key="1">
    <citation type="submission" date="2020-03" db="EMBL/GenBank/DDBJ databases">
        <title>Melopsittacus undulatus (budgerigar) genome, bMelUnd1, maternal haplotype with Z.</title>
        <authorList>
            <person name="Gedman G."/>
            <person name="Mountcastle J."/>
            <person name="Haase B."/>
            <person name="Formenti G."/>
            <person name="Wright T."/>
            <person name="Apodaca J."/>
            <person name="Pelan S."/>
            <person name="Chow W."/>
            <person name="Rhie A."/>
            <person name="Howe K."/>
            <person name="Fedrigo O."/>
            <person name="Jarvis E.D."/>
        </authorList>
    </citation>
    <scope>NUCLEOTIDE SEQUENCE [LARGE SCALE GENOMIC DNA]</scope>
</reference>
<comment type="subcellular location">
    <subcellularLocation>
        <location evidence="1">Cell junction</location>
        <location evidence="1">Focal adhesion</location>
    </subcellularLocation>
    <subcellularLocation>
        <location evidence="2">Cytoplasm</location>
    </subcellularLocation>
</comment>
<dbReference type="PANTHER" id="PTHR10654">
    <property type="entry name" value="CAS SCAFFOLDING PROTEIN"/>
    <property type="match status" value="1"/>
</dbReference>
<evidence type="ECO:0000256" key="1">
    <source>
        <dbReference type="ARBA" id="ARBA00004246"/>
    </source>
</evidence>
<feature type="domain" description="Serine rich protein interaction" evidence="9">
    <location>
        <begin position="120"/>
        <end position="268"/>
    </location>
</feature>
<organism evidence="11 12">
    <name type="scientific">Melopsittacus undulatus</name>
    <name type="common">Budgerigar</name>
    <name type="synonym">Psittacus undulatus</name>
    <dbReference type="NCBI Taxonomy" id="13146"/>
    <lineage>
        <taxon>Eukaryota</taxon>
        <taxon>Metazoa</taxon>
        <taxon>Chordata</taxon>
        <taxon>Craniata</taxon>
        <taxon>Vertebrata</taxon>
        <taxon>Euteleostomi</taxon>
        <taxon>Archelosauria</taxon>
        <taxon>Archosauria</taxon>
        <taxon>Dinosauria</taxon>
        <taxon>Saurischia</taxon>
        <taxon>Theropoda</taxon>
        <taxon>Coelurosauria</taxon>
        <taxon>Aves</taxon>
        <taxon>Neognathae</taxon>
        <taxon>Neoaves</taxon>
        <taxon>Telluraves</taxon>
        <taxon>Australaves</taxon>
        <taxon>Psittaciformes</taxon>
        <taxon>Psittaculidae</taxon>
        <taxon>Melopsittacus</taxon>
    </lineage>
</organism>
<dbReference type="GO" id="GO:0016477">
    <property type="term" value="P:cell migration"/>
    <property type="evidence" value="ECO:0007669"/>
    <property type="project" value="TreeGrafter"/>
</dbReference>
<evidence type="ECO:0000313" key="12">
    <source>
        <dbReference type="Proteomes" id="UP000694405"/>
    </source>
</evidence>
<evidence type="ECO:0000256" key="6">
    <source>
        <dbReference type="ARBA" id="ARBA00022553"/>
    </source>
</evidence>
<accession>A0A8V5GTI3</accession>
<dbReference type="GO" id="GO:0007155">
    <property type="term" value="P:cell adhesion"/>
    <property type="evidence" value="ECO:0007669"/>
    <property type="project" value="UniProtKB-KW"/>
</dbReference>
<dbReference type="InterPro" id="IPR037362">
    <property type="entry name" value="CAS_fam"/>
</dbReference>
<dbReference type="Pfam" id="PF08824">
    <property type="entry name" value="Serine_rich"/>
    <property type="match status" value="1"/>
</dbReference>
<protein>
    <submittedName>
        <fullName evidence="11">Uncharacterized protein</fullName>
    </submittedName>
</protein>
<evidence type="ECO:0000313" key="11">
    <source>
        <dbReference type="Ensembl" id="ENSMUNP00000027529.1"/>
    </source>
</evidence>
<dbReference type="Gene3D" id="1.20.120.230">
    <property type="entry name" value="Alpha-catenin/vinculin-like"/>
    <property type="match status" value="1"/>
</dbReference>
<keyword evidence="7" id="KW-0130">Cell adhesion</keyword>
<dbReference type="GO" id="GO:0005925">
    <property type="term" value="C:focal adhesion"/>
    <property type="evidence" value="ECO:0007669"/>
    <property type="project" value="UniProtKB-SubCell"/>
</dbReference>
<keyword evidence="8" id="KW-0965">Cell junction</keyword>
<dbReference type="GO" id="GO:0007169">
    <property type="term" value="P:cell surface receptor protein tyrosine kinase signaling pathway"/>
    <property type="evidence" value="ECO:0007669"/>
    <property type="project" value="TreeGrafter"/>
</dbReference>
<dbReference type="GO" id="GO:0005886">
    <property type="term" value="C:plasma membrane"/>
    <property type="evidence" value="ECO:0007669"/>
    <property type="project" value="TreeGrafter"/>
</dbReference>
<evidence type="ECO:0000256" key="2">
    <source>
        <dbReference type="ARBA" id="ARBA00004496"/>
    </source>
</evidence>
<reference evidence="11" key="2">
    <citation type="submission" date="2025-08" db="UniProtKB">
        <authorList>
            <consortium name="Ensembl"/>
        </authorList>
    </citation>
    <scope>IDENTIFICATION</scope>
</reference>
<feature type="domain" description="CAS family C-terminal" evidence="10">
    <location>
        <begin position="297"/>
        <end position="478"/>
    </location>
</feature>
<keyword evidence="12" id="KW-1185">Reference proteome</keyword>
<comment type="similarity">
    <text evidence="3">Belongs to the CAS family.</text>
</comment>
<dbReference type="PANTHER" id="PTHR10654:SF15">
    <property type="entry name" value="BREAST CANCER ANTI-ESTROGEN RESISTANCE PROTEIN 1"/>
    <property type="match status" value="1"/>
</dbReference>
<dbReference type="Ensembl" id="ENSMUNT00000034993.1">
    <property type="protein sequence ID" value="ENSMUNP00000027529.1"/>
    <property type="gene ID" value="ENSMUNG00000018938.1"/>
</dbReference>
<dbReference type="Gene3D" id="1.20.120.830">
    <property type="entry name" value="Serine-rich domain"/>
    <property type="match status" value="1"/>
</dbReference>
<evidence type="ECO:0000259" key="10">
    <source>
        <dbReference type="Pfam" id="PF12026"/>
    </source>
</evidence>
<name>A0A8V5GTI3_MELUD</name>
<keyword evidence="4" id="KW-0728">SH3 domain</keyword>
<dbReference type="InterPro" id="IPR038319">
    <property type="entry name" value="Serine_rich_sf"/>
</dbReference>
<evidence type="ECO:0000256" key="5">
    <source>
        <dbReference type="ARBA" id="ARBA00022490"/>
    </source>
</evidence>
<dbReference type="AlphaFoldDB" id="A0A8V5GTI3"/>
<evidence type="ECO:0000256" key="3">
    <source>
        <dbReference type="ARBA" id="ARBA00007848"/>
    </source>
</evidence>